<dbReference type="PANTHER" id="PTHR11432">
    <property type="entry name" value="NADH DEHYDROGENASE SUBUNIT 1"/>
    <property type="match status" value="1"/>
</dbReference>
<comment type="subcellular location">
    <subcellularLocation>
        <location evidence="16">Mitochondrion inner membrane</location>
        <topology evidence="16">Multi-pass membrane protein</topology>
    </subcellularLocation>
    <subcellularLocation>
        <location evidence="2">Mitochondrion membrane</location>
        <topology evidence="2">Multi-pass membrane protein</topology>
    </subcellularLocation>
</comment>
<keyword evidence="16" id="KW-0520">NAD</keyword>
<feature type="transmembrane region" description="Helical" evidence="17">
    <location>
        <begin position="174"/>
        <end position="199"/>
    </location>
</feature>
<dbReference type="GO" id="GO:0045259">
    <property type="term" value="C:proton-transporting ATP synthase complex"/>
    <property type="evidence" value="ECO:0007669"/>
    <property type="project" value="UniProtKB-KW"/>
</dbReference>
<dbReference type="InterPro" id="IPR018086">
    <property type="entry name" value="NADH_UbQ_OxRdtase_su1_CS"/>
</dbReference>
<dbReference type="GO" id="GO:1902600">
    <property type="term" value="P:proton transmembrane transport"/>
    <property type="evidence" value="ECO:0007669"/>
    <property type="project" value="UniProtKB-KW"/>
</dbReference>
<dbReference type="InterPro" id="IPR001694">
    <property type="entry name" value="NADH_UbQ_OxRdtase_su1/FPO"/>
</dbReference>
<dbReference type="Pfam" id="PF00146">
    <property type="entry name" value="NADHdh"/>
    <property type="match status" value="1"/>
</dbReference>
<dbReference type="PANTHER" id="PTHR11432:SF3">
    <property type="entry name" value="NADH-UBIQUINONE OXIDOREDUCTASE CHAIN 1"/>
    <property type="match status" value="1"/>
</dbReference>
<dbReference type="eggNOG" id="KOG4770">
    <property type="taxonomic scope" value="Eukaryota"/>
</dbReference>
<keyword evidence="14" id="KW-0066">ATP synthesis</keyword>
<dbReference type="EnsemblMetazoa" id="SMAR002403-RA">
    <property type="protein sequence ID" value="SMAR002403-PA"/>
    <property type="gene ID" value="SMAR002403"/>
</dbReference>
<dbReference type="PROSITE" id="PS00449">
    <property type="entry name" value="ATPASE_A"/>
    <property type="match status" value="1"/>
</dbReference>
<keyword evidence="12" id="KW-0830">Ubiquinone</keyword>
<sequence length="449" mass="52244">MGVLQAIIDGVKLLKKEQLMPLNSAEISFLSVPDLNILFYFFVGIVSKSKYGIIGAIRASRQSISYEIAFSLYILCIVVHNRIFRFFRSFRLSLLAVYIPFLIIIIAELNRAPFDFSEGESELVSGYNVEFARVVFVLLFLSEYDLILVIYLFYFKERIINCLVKSVFSYTALLPLRSVISITTFVILLTCCFGGYFTYSFCPCGIVEKDGDRFLKTFRILLVEIVREFSRPLALTVRLTVNIIVGHLIRIALYQGLELSIERLALTFSKVPFGRKRIFVFDTKGFNYSTLLVYKKYNSEEVKNFRSIVLAFQILTGTFLAMYYRADRLLAFSSVQYVIYELSFKKSVNFRSFYRLCISVSPNEFLSFSIPWGLLVLVLVHLIFLHDTELLYYTVMVIMIKFVLSLNIEERMLIIFWCDYYFFFTIYFSGTKMTGTVKKLFNYIFGNIF</sequence>
<evidence type="ECO:0000256" key="16">
    <source>
        <dbReference type="RuleBase" id="RU000471"/>
    </source>
</evidence>
<dbReference type="InterPro" id="IPR035908">
    <property type="entry name" value="F0_ATP_A_sf"/>
</dbReference>
<dbReference type="InterPro" id="IPR023011">
    <property type="entry name" value="ATP_synth_F0_asu_AS"/>
</dbReference>
<keyword evidence="11" id="KW-0406">Ion transport</keyword>
<dbReference type="GO" id="GO:0005743">
    <property type="term" value="C:mitochondrial inner membrane"/>
    <property type="evidence" value="ECO:0007669"/>
    <property type="project" value="UniProtKB-SubCell"/>
</dbReference>
<evidence type="ECO:0000256" key="2">
    <source>
        <dbReference type="ARBA" id="ARBA00004225"/>
    </source>
</evidence>
<feature type="transmembrane region" description="Helical" evidence="17">
    <location>
        <begin position="390"/>
        <end position="408"/>
    </location>
</feature>
<keyword evidence="20" id="KW-1185">Reference proteome</keyword>
<comment type="function">
    <text evidence="1">Core subunit of the mitochondrial membrane respiratory chain NADH dehydrogenase (Complex I) that is believed to belong to the minimal assembly required for catalysis. Complex I functions in the transfer of electrons from NADH to the respiratory chain. The immediate electron acceptor for the enzyme is believed to be ubiquinone.</text>
</comment>
<evidence type="ECO:0000313" key="19">
    <source>
        <dbReference type="EnsemblMetazoa" id="SMAR002403-PA"/>
    </source>
</evidence>
<dbReference type="SUPFAM" id="SSF81336">
    <property type="entry name" value="F1F0 ATP synthase subunit A"/>
    <property type="match status" value="1"/>
</dbReference>
<dbReference type="Pfam" id="PF00033">
    <property type="entry name" value="Cytochrome_B"/>
    <property type="match status" value="1"/>
</dbReference>
<dbReference type="GO" id="GO:0003954">
    <property type="term" value="F:NADH dehydrogenase activity"/>
    <property type="evidence" value="ECO:0007669"/>
    <property type="project" value="TreeGrafter"/>
</dbReference>
<dbReference type="GO" id="GO:0009055">
    <property type="term" value="F:electron transfer activity"/>
    <property type="evidence" value="ECO:0007669"/>
    <property type="project" value="InterPro"/>
</dbReference>
<keyword evidence="8 16" id="KW-0812">Transmembrane</keyword>
<evidence type="ECO:0000256" key="5">
    <source>
        <dbReference type="ARBA" id="ARBA00021009"/>
    </source>
</evidence>
<dbReference type="GO" id="GO:0009060">
    <property type="term" value="P:aerobic respiration"/>
    <property type="evidence" value="ECO:0007669"/>
    <property type="project" value="TreeGrafter"/>
</dbReference>
<keyword evidence="13 17" id="KW-0472">Membrane</keyword>
<dbReference type="InterPro" id="IPR016174">
    <property type="entry name" value="Di-haem_cyt_TM"/>
</dbReference>
<feature type="domain" description="Cytochrome b/b6 N-terminal region profile" evidence="18">
    <location>
        <begin position="306"/>
        <end position="344"/>
    </location>
</feature>
<evidence type="ECO:0000256" key="15">
    <source>
        <dbReference type="ARBA" id="ARBA00031024"/>
    </source>
</evidence>
<dbReference type="SUPFAM" id="SSF81342">
    <property type="entry name" value="Transmembrane di-heme cytochromes"/>
    <property type="match status" value="1"/>
</dbReference>
<name>T1IN33_STRMM</name>
<reference evidence="20" key="1">
    <citation type="submission" date="2011-05" db="EMBL/GenBank/DDBJ databases">
        <authorList>
            <person name="Richards S.R."/>
            <person name="Qu J."/>
            <person name="Jiang H."/>
            <person name="Jhangiani S.N."/>
            <person name="Agravi P."/>
            <person name="Goodspeed R."/>
            <person name="Gross S."/>
            <person name="Mandapat C."/>
            <person name="Jackson L."/>
            <person name="Mathew T."/>
            <person name="Pu L."/>
            <person name="Thornton R."/>
            <person name="Saada N."/>
            <person name="Wilczek-Boney K.B."/>
            <person name="Lee S."/>
            <person name="Kovar C."/>
            <person name="Wu Y."/>
            <person name="Scherer S.E."/>
            <person name="Worley K.C."/>
            <person name="Muzny D.M."/>
            <person name="Gibbs R."/>
        </authorList>
    </citation>
    <scope>NUCLEOTIDE SEQUENCE</scope>
    <source>
        <strain evidence="20">Brora</strain>
    </source>
</reference>
<evidence type="ECO:0000256" key="3">
    <source>
        <dbReference type="ARBA" id="ARBA00006810"/>
    </source>
</evidence>
<comment type="similarity">
    <text evidence="3">Belongs to the ATPase A chain family.</text>
</comment>
<dbReference type="eggNOG" id="KOG4665">
    <property type="taxonomic scope" value="Eukaryota"/>
</dbReference>
<evidence type="ECO:0000256" key="4">
    <source>
        <dbReference type="ARBA" id="ARBA00010535"/>
    </source>
</evidence>
<feature type="transmembrane region" description="Helical" evidence="17">
    <location>
        <begin position="131"/>
        <end position="154"/>
    </location>
</feature>
<feature type="transmembrane region" description="Helical" evidence="17">
    <location>
        <begin position="90"/>
        <end position="110"/>
    </location>
</feature>
<feature type="transmembrane region" description="Helical" evidence="17">
    <location>
        <begin position="305"/>
        <end position="324"/>
    </location>
</feature>
<feature type="transmembrane region" description="Helical" evidence="17">
    <location>
        <begin position="66"/>
        <end position="84"/>
    </location>
</feature>
<evidence type="ECO:0000256" key="1">
    <source>
        <dbReference type="ARBA" id="ARBA00003257"/>
    </source>
</evidence>
<keyword evidence="10 17" id="KW-1133">Transmembrane helix</keyword>
<feature type="transmembrane region" description="Helical" evidence="17">
    <location>
        <begin position="365"/>
        <end position="385"/>
    </location>
</feature>
<dbReference type="InterPro" id="IPR005797">
    <property type="entry name" value="Cyt_b/b6_N"/>
</dbReference>
<reference evidence="19" key="2">
    <citation type="submission" date="2015-02" db="UniProtKB">
        <authorList>
            <consortium name="EnsemblMetazoa"/>
        </authorList>
    </citation>
    <scope>IDENTIFICATION</scope>
</reference>
<feature type="transmembrane region" description="Helical" evidence="17">
    <location>
        <begin position="27"/>
        <end position="46"/>
    </location>
</feature>
<dbReference type="EMBL" id="AFFK01010131">
    <property type="status" value="NOT_ANNOTATED_CDS"/>
    <property type="molecule type" value="Genomic_DNA"/>
</dbReference>
<keyword evidence="9" id="KW-0375">Hydrogen ion transport</keyword>
<keyword evidence="7" id="KW-0138">CF(0)</keyword>
<keyword evidence="6" id="KW-0813">Transport</keyword>
<protein>
    <recommendedName>
        <fullName evidence="5">NADH-ubiquinone oxidoreductase chain 1</fullName>
    </recommendedName>
    <alternativeName>
        <fullName evidence="15">NADH dehydrogenase subunit 1</fullName>
    </alternativeName>
</protein>
<evidence type="ECO:0000256" key="17">
    <source>
        <dbReference type="SAM" id="Phobius"/>
    </source>
</evidence>
<dbReference type="GO" id="GO:0022904">
    <property type="term" value="P:respiratory electron transport chain"/>
    <property type="evidence" value="ECO:0007669"/>
    <property type="project" value="InterPro"/>
</dbReference>
<evidence type="ECO:0000256" key="14">
    <source>
        <dbReference type="ARBA" id="ARBA00023310"/>
    </source>
</evidence>
<feature type="transmembrane region" description="Helical" evidence="17">
    <location>
        <begin position="414"/>
        <end position="430"/>
    </location>
</feature>
<evidence type="ECO:0000256" key="12">
    <source>
        <dbReference type="ARBA" id="ARBA00023075"/>
    </source>
</evidence>
<proteinExistence type="inferred from homology"/>
<evidence type="ECO:0000256" key="7">
    <source>
        <dbReference type="ARBA" id="ARBA00022547"/>
    </source>
</evidence>
<accession>T1IN33</accession>
<evidence type="ECO:0000256" key="8">
    <source>
        <dbReference type="ARBA" id="ARBA00022692"/>
    </source>
</evidence>
<dbReference type="STRING" id="126957.T1IN33"/>
<evidence type="ECO:0000256" key="11">
    <source>
        <dbReference type="ARBA" id="ARBA00023065"/>
    </source>
</evidence>
<dbReference type="Gene3D" id="1.20.120.220">
    <property type="entry name" value="ATP synthase, F0 complex, subunit A"/>
    <property type="match status" value="1"/>
</dbReference>
<evidence type="ECO:0000256" key="9">
    <source>
        <dbReference type="ARBA" id="ARBA00022781"/>
    </source>
</evidence>
<comment type="similarity">
    <text evidence="4 16">Belongs to the complex I subunit 1 family.</text>
</comment>
<dbReference type="PROSITE" id="PS00667">
    <property type="entry name" value="COMPLEX1_ND1_1"/>
    <property type="match status" value="1"/>
</dbReference>
<evidence type="ECO:0000256" key="10">
    <source>
        <dbReference type="ARBA" id="ARBA00022989"/>
    </source>
</evidence>
<dbReference type="PROSITE" id="PS00668">
    <property type="entry name" value="COMPLEX1_ND1_2"/>
    <property type="match status" value="1"/>
</dbReference>
<evidence type="ECO:0000256" key="6">
    <source>
        <dbReference type="ARBA" id="ARBA00022448"/>
    </source>
</evidence>
<evidence type="ECO:0000256" key="13">
    <source>
        <dbReference type="ARBA" id="ARBA00023136"/>
    </source>
</evidence>
<evidence type="ECO:0000259" key="18">
    <source>
        <dbReference type="Pfam" id="PF00033"/>
    </source>
</evidence>
<evidence type="ECO:0000313" key="20">
    <source>
        <dbReference type="Proteomes" id="UP000014500"/>
    </source>
</evidence>
<dbReference type="GO" id="GO:0006754">
    <property type="term" value="P:ATP biosynthetic process"/>
    <property type="evidence" value="ECO:0007669"/>
    <property type="project" value="UniProtKB-KW"/>
</dbReference>
<organism evidence="19 20">
    <name type="scientific">Strigamia maritima</name>
    <name type="common">European centipede</name>
    <name type="synonym">Geophilus maritimus</name>
    <dbReference type="NCBI Taxonomy" id="126957"/>
    <lineage>
        <taxon>Eukaryota</taxon>
        <taxon>Metazoa</taxon>
        <taxon>Ecdysozoa</taxon>
        <taxon>Arthropoda</taxon>
        <taxon>Myriapoda</taxon>
        <taxon>Chilopoda</taxon>
        <taxon>Pleurostigmophora</taxon>
        <taxon>Geophilomorpha</taxon>
        <taxon>Linotaeniidae</taxon>
        <taxon>Strigamia</taxon>
    </lineage>
</organism>
<dbReference type="Proteomes" id="UP000014500">
    <property type="component" value="Unassembled WGS sequence"/>
</dbReference>
<dbReference type="HOGENOM" id="CLU_610188_0_0_1"/>
<dbReference type="AlphaFoldDB" id="T1IN33"/>